<dbReference type="AlphaFoldDB" id="A0A6J4TD95"/>
<evidence type="ECO:0000256" key="1">
    <source>
        <dbReference type="SAM" id="MobiDB-lite"/>
    </source>
</evidence>
<feature type="region of interest" description="Disordered" evidence="1">
    <location>
        <begin position="1"/>
        <end position="37"/>
    </location>
</feature>
<sequence length="37" mass="4034">MEEPLDPSRTEAPSLRSPLVGAGVEKKKRIQTNLDGL</sequence>
<accession>A0A6J4TD95</accession>
<name>A0A6J4TD95_9ACTN</name>
<dbReference type="EMBL" id="CADCWC010000027">
    <property type="protein sequence ID" value="CAA9520329.1"/>
    <property type="molecule type" value="Genomic_DNA"/>
</dbReference>
<proteinExistence type="predicted"/>
<evidence type="ECO:0000313" key="2">
    <source>
        <dbReference type="EMBL" id="CAA9520329.1"/>
    </source>
</evidence>
<protein>
    <submittedName>
        <fullName evidence="2">Uncharacterized protein</fullName>
    </submittedName>
</protein>
<reference evidence="2" key="1">
    <citation type="submission" date="2020-02" db="EMBL/GenBank/DDBJ databases">
        <authorList>
            <person name="Meier V. D."/>
        </authorList>
    </citation>
    <scope>NUCLEOTIDE SEQUENCE</scope>
    <source>
        <strain evidence="2">AVDCRST_MAG79</strain>
    </source>
</reference>
<organism evidence="2">
    <name type="scientific">uncultured Thermoleophilia bacterium</name>
    <dbReference type="NCBI Taxonomy" id="1497501"/>
    <lineage>
        <taxon>Bacteria</taxon>
        <taxon>Bacillati</taxon>
        <taxon>Actinomycetota</taxon>
        <taxon>Thermoleophilia</taxon>
        <taxon>environmental samples</taxon>
    </lineage>
</organism>
<gene>
    <name evidence="2" type="ORF">AVDCRST_MAG79-158</name>
</gene>